<dbReference type="SUPFAM" id="SSF54713">
    <property type="entry name" value="Elongation factor Ts (EF-Ts), dimerisation domain"/>
    <property type="match status" value="2"/>
</dbReference>
<comment type="subcellular location">
    <subcellularLocation>
        <location evidence="6 8">Cytoplasm</location>
    </subcellularLocation>
</comment>
<comment type="similarity">
    <text evidence="1 6 7">Belongs to the EF-Ts family.</text>
</comment>
<gene>
    <name evidence="6" type="primary">tsf</name>
    <name evidence="10" type="ORF">C7435_0678</name>
</gene>
<comment type="function">
    <text evidence="6 7">Associates with the EF-Tu.GDP complex and induces the exchange of GDP to GTP. It remains bound to the aminoacyl-tRNA.EF-Tu.GTP complex up to the GTP hydrolysis stage on the ribosome.</text>
</comment>
<dbReference type="GO" id="GO:0005737">
    <property type="term" value="C:cytoplasm"/>
    <property type="evidence" value="ECO:0007669"/>
    <property type="project" value="UniProtKB-SubCell"/>
</dbReference>
<dbReference type="Pfam" id="PF00889">
    <property type="entry name" value="EF_TS"/>
    <property type="match status" value="1"/>
</dbReference>
<keyword evidence="3 6" id="KW-0963">Cytoplasm</keyword>
<dbReference type="EMBL" id="RBIM01000002">
    <property type="protein sequence ID" value="RKR02739.1"/>
    <property type="molecule type" value="Genomic_DNA"/>
</dbReference>
<dbReference type="RefSeq" id="WP_121210049.1">
    <property type="nucleotide sequence ID" value="NZ_RBIM01000002.1"/>
</dbReference>
<evidence type="ECO:0000313" key="10">
    <source>
        <dbReference type="EMBL" id="RKR02739.1"/>
    </source>
</evidence>
<evidence type="ECO:0000256" key="8">
    <source>
        <dbReference type="RuleBase" id="RU000643"/>
    </source>
</evidence>
<reference evidence="10 11" key="1">
    <citation type="submission" date="2018-10" db="EMBL/GenBank/DDBJ databases">
        <title>Genomic Encyclopedia of Type Strains, Phase IV (KMG-IV): sequencing the most valuable type-strain genomes for metagenomic binning, comparative biology and taxonomic classification.</title>
        <authorList>
            <person name="Goeker M."/>
        </authorList>
    </citation>
    <scope>NUCLEOTIDE SEQUENCE [LARGE SCALE GENOMIC DNA]</scope>
    <source>
        <strain evidence="10 11">DSM 4734</strain>
    </source>
</reference>
<dbReference type="PROSITE" id="PS01127">
    <property type="entry name" value="EF_TS_2"/>
    <property type="match status" value="1"/>
</dbReference>
<dbReference type="PANTHER" id="PTHR11741">
    <property type="entry name" value="ELONGATION FACTOR TS"/>
    <property type="match status" value="1"/>
</dbReference>
<dbReference type="NCBIfam" id="TIGR00116">
    <property type="entry name" value="tsf"/>
    <property type="match status" value="1"/>
</dbReference>
<proteinExistence type="inferred from homology"/>
<evidence type="ECO:0000256" key="6">
    <source>
        <dbReference type="HAMAP-Rule" id="MF_00050"/>
    </source>
</evidence>
<evidence type="ECO:0000259" key="9">
    <source>
        <dbReference type="Pfam" id="PF00889"/>
    </source>
</evidence>
<evidence type="ECO:0000256" key="5">
    <source>
        <dbReference type="ARBA" id="ARBA00022917"/>
    </source>
</evidence>
<dbReference type="InterPro" id="IPR001816">
    <property type="entry name" value="Transl_elong_EFTs/EF1B"/>
</dbReference>
<feature type="domain" description="Translation elongation factor EFTs/EF1B dimerisation" evidence="9">
    <location>
        <begin position="71"/>
        <end position="291"/>
    </location>
</feature>
<organism evidence="10 11">
    <name type="scientific">Maricaulis maris</name>
    <dbReference type="NCBI Taxonomy" id="74318"/>
    <lineage>
        <taxon>Bacteria</taxon>
        <taxon>Pseudomonadati</taxon>
        <taxon>Pseudomonadota</taxon>
        <taxon>Alphaproteobacteria</taxon>
        <taxon>Maricaulales</taxon>
        <taxon>Maricaulaceae</taxon>
        <taxon>Maricaulis</taxon>
    </lineage>
</organism>
<dbReference type="PANTHER" id="PTHR11741:SF0">
    <property type="entry name" value="ELONGATION FACTOR TS, MITOCHONDRIAL"/>
    <property type="match status" value="1"/>
</dbReference>
<evidence type="ECO:0000256" key="4">
    <source>
        <dbReference type="ARBA" id="ARBA00022768"/>
    </source>
</evidence>
<dbReference type="InterPro" id="IPR014039">
    <property type="entry name" value="Transl_elong_EFTs/EF1B_dimer"/>
</dbReference>
<dbReference type="AlphaFoldDB" id="A0A495DJD0"/>
<evidence type="ECO:0000256" key="1">
    <source>
        <dbReference type="ARBA" id="ARBA00005532"/>
    </source>
</evidence>
<dbReference type="FunFam" id="1.10.286.20:FF:000001">
    <property type="entry name" value="Elongation factor Ts"/>
    <property type="match status" value="1"/>
</dbReference>
<evidence type="ECO:0000256" key="7">
    <source>
        <dbReference type="RuleBase" id="RU000642"/>
    </source>
</evidence>
<dbReference type="GO" id="GO:0003746">
    <property type="term" value="F:translation elongation factor activity"/>
    <property type="evidence" value="ECO:0007669"/>
    <property type="project" value="UniProtKB-UniRule"/>
</dbReference>
<dbReference type="FunFam" id="1.10.8.10:FF:000001">
    <property type="entry name" value="Elongation factor Ts"/>
    <property type="match status" value="1"/>
</dbReference>
<comment type="caution">
    <text evidence="10">The sequence shown here is derived from an EMBL/GenBank/DDBJ whole genome shotgun (WGS) entry which is preliminary data.</text>
</comment>
<dbReference type="SUPFAM" id="SSF46934">
    <property type="entry name" value="UBA-like"/>
    <property type="match status" value="1"/>
</dbReference>
<dbReference type="Gene3D" id="1.10.286.20">
    <property type="match status" value="1"/>
</dbReference>
<dbReference type="InterPro" id="IPR009060">
    <property type="entry name" value="UBA-like_sf"/>
</dbReference>
<dbReference type="HAMAP" id="MF_00050">
    <property type="entry name" value="EF_Ts"/>
    <property type="match status" value="1"/>
</dbReference>
<dbReference type="Gene3D" id="1.10.8.10">
    <property type="entry name" value="DNA helicase RuvA subunit, C-terminal domain"/>
    <property type="match status" value="1"/>
</dbReference>
<protein>
    <recommendedName>
        <fullName evidence="2 6">Elongation factor Ts</fullName>
        <shortName evidence="6">EF-Ts</shortName>
    </recommendedName>
</protein>
<feature type="region of interest" description="Involved in Mg(2+) ion dislocation from EF-Tu" evidence="6">
    <location>
        <begin position="80"/>
        <end position="83"/>
    </location>
</feature>
<accession>A0A495DJD0</accession>
<dbReference type="InterPro" id="IPR018101">
    <property type="entry name" value="Transl_elong_Ts_CS"/>
</dbReference>
<evidence type="ECO:0000256" key="2">
    <source>
        <dbReference type="ARBA" id="ARBA00016956"/>
    </source>
</evidence>
<keyword evidence="4 6" id="KW-0251">Elongation factor</keyword>
<dbReference type="PROSITE" id="PS01126">
    <property type="entry name" value="EF_TS_1"/>
    <property type="match status" value="1"/>
</dbReference>
<dbReference type="Gene3D" id="3.30.479.20">
    <property type="entry name" value="Elongation factor Ts, dimerisation domain"/>
    <property type="match status" value="2"/>
</dbReference>
<dbReference type="Proteomes" id="UP000273675">
    <property type="component" value="Unassembled WGS sequence"/>
</dbReference>
<name>A0A495DJD0_9PROT</name>
<evidence type="ECO:0000256" key="3">
    <source>
        <dbReference type="ARBA" id="ARBA00022490"/>
    </source>
</evidence>
<dbReference type="InterPro" id="IPR036402">
    <property type="entry name" value="EF-Ts_dimer_sf"/>
</dbReference>
<dbReference type="OrthoDB" id="9808348at2"/>
<sequence length="312" mass="32256">MAAITAALVKELREKTGVGMMDCKKALSENDGDFEAAVDWLRKKGLSKAAKKADRVAAEGLVAVATDGGKGAVVEVNSETDFVARNEKFQATVKGIASLAIGGSGDVAEIKASSLASGSTVEDHLTNLIATIGENMALRRAAVVTAEPGVVASYVHNPAVADMGAIGVLVGLKSDGDKDKLAELGRKIAMHVAAGSPAVAVSVDVDGVDSAIADKEREVFADQARQSGKPEAIVEKMVEGRMRKFYEEVVLLKQAFVMDPDSTIEQVLEAAAKDVGAPVTISGFVRMALGEGVEKGPEEDFAAEVAAASGQS</sequence>
<evidence type="ECO:0000313" key="11">
    <source>
        <dbReference type="Proteomes" id="UP000273675"/>
    </source>
</evidence>
<dbReference type="CDD" id="cd14275">
    <property type="entry name" value="UBA_EF-Ts"/>
    <property type="match status" value="1"/>
</dbReference>
<keyword evidence="5 6" id="KW-0648">Protein biosynthesis</keyword>